<proteinExistence type="predicted"/>
<keyword evidence="1" id="KW-0812">Transmembrane</keyword>
<keyword evidence="1" id="KW-1133">Transmembrane helix</keyword>
<dbReference type="CDD" id="cd11296">
    <property type="entry name" value="O-FucT_like"/>
    <property type="match status" value="1"/>
</dbReference>
<feature type="transmembrane region" description="Helical" evidence="1">
    <location>
        <begin position="12"/>
        <end position="30"/>
    </location>
</feature>
<accession>A0A9W8YJV3</accession>
<dbReference type="AlphaFoldDB" id="A0A9W8YJV3"/>
<evidence type="ECO:0000256" key="1">
    <source>
        <dbReference type="SAM" id="Phobius"/>
    </source>
</evidence>
<name>A0A9W8YJV3_9PEZI</name>
<evidence type="ECO:0000313" key="3">
    <source>
        <dbReference type="Proteomes" id="UP001140453"/>
    </source>
</evidence>
<protein>
    <recommendedName>
        <fullName evidence="4">Alternative oxidase</fullName>
    </recommendedName>
</protein>
<dbReference type="Proteomes" id="UP001140453">
    <property type="component" value="Unassembled WGS sequence"/>
</dbReference>
<reference evidence="2" key="1">
    <citation type="submission" date="2022-10" db="EMBL/GenBank/DDBJ databases">
        <title>Tapping the CABI collections for fungal endophytes: first genome assemblies for Collariella, Neodidymelliopsis, Ascochyta clinopodiicola, Didymella pomorum, Didymosphaeria variabile, Neocosmospora piperis and Neocucurbitaria cava.</title>
        <authorList>
            <person name="Hill R."/>
        </authorList>
    </citation>
    <scope>NUCLEOTIDE SEQUENCE</scope>
    <source>
        <strain evidence="2">IMI 355082</strain>
    </source>
</reference>
<dbReference type="OrthoDB" id="20368at2759"/>
<keyword evidence="1" id="KW-0472">Membrane</keyword>
<evidence type="ECO:0000313" key="2">
    <source>
        <dbReference type="EMBL" id="KAJ4386492.1"/>
    </source>
</evidence>
<gene>
    <name evidence="2" type="ORF">N0V93_009389</name>
</gene>
<evidence type="ECO:0008006" key="4">
    <source>
        <dbReference type="Google" id="ProtNLM"/>
    </source>
</evidence>
<comment type="caution">
    <text evidence="2">The sequence shown here is derived from an EMBL/GenBank/DDBJ whole genome shotgun (WGS) entry which is preliminary data.</text>
</comment>
<sequence>MYRPQAVNILSKRFVIAGALAFITLWLFTFRSHVGLDSLGSHLSGLTKGGQQPVNGWLSQEQFVAKALENDIYADHYNGTAVRKLCSEAKWRDDVVMSCDKLAGGIGNLKVNLLACLRYTIESGAMLIPPVIHLREAFEKMEKSFNWSNGTDLSYMFDTDHLYHILAEDCPQLRFVDENDKLLNIPPQSEALLVNPKKLLPNPIDRHVLRDPSQFRPALDNLIQKTIEDKGLQPTAANPMRLSFDDGISFSWPVRYDDEAFQKNWGHLAQLPHHIRELSARILYKFYRVLGAQQSPDRPSNGTFLGAHIRTESDAAVEGWTSFAVQAQNVREQLIAQNLSVVYVATGTASDANRLKETLATVQIPSAVEGAEPTTGVQVMQKWDFLDDEDMILMDTLTWDQLALVDLDIMQRASRFVGIWESSWSWTIALKRHAWSAMDPYDYATHHLTFVDEYSILYGPEKAQPIIDPCLWL</sequence>
<keyword evidence="3" id="KW-1185">Reference proteome</keyword>
<dbReference type="Gene3D" id="3.40.50.11350">
    <property type="match status" value="1"/>
</dbReference>
<organism evidence="2 3">
    <name type="scientific">Gnomoniopsis smithogilvyi</name>
    <dbReference type="NCBI Taxonomy" id="1191159"/>
    <lineage>
        <taxon>Eukaryota</taxon>
        <taxon>Fungi</taxon>
        <taxon>Dikarya</taxon>
        <taxon>Ascomycota</taxon>
        <taxon>Pezizomycotina</taxon>
        <taxon>Sordariomycetes</taxon>
        <taxon>Sordariomycetidae</taxon>
        <taxon>Diaporthales</taxon>
        <taxon>Gnomoniaceae</taxon>
        <taxon>Gnomoniopsis</taxon>
    </lineage>
</organism>
<dbReference type="EMBL" id="JAPEVB010000006">
    <property type="protein sequence ID" value="KAJ4386492.1"/>
    <property type="molecule type" value="Genomic_DNA"/>
</dbReference>